<dbReference type="Proteomes" id="UP000290900">
    <property type="component" value="Unassembled WGS sequence"/>
</dbReference>
<evidence type="ECO:0000313" key="3">
    <source>
        <dbReference type="Proteomes" id="UP000290900"/>
    </source>
</evidence>
<dbReference type="EMBL" id="CAACVR010000004">
    <property type="protein sequence ID" value="VEU20466.1"/>
    <property type="molecule type" value="Genomic_DNA"/>
</dbReference>
<feature type="region of interest" description="Disordered" evidence="1">
    <location>
        <begin position="121"/>
        <end position="191"/>
    </location>
</feature>
<protein>
    <submittedName>
        <fullName evidence="2">DEKNAAC101391</fullName>
    </submittedName>
</protein>
<dbReference type="InParanoid" id="A0A448YHT6"/>
<sequence length="337" mass="38057">MERMSSLEKEVEEKRRQYERSPKKKKVPPIVPKKKAILGEVVKPVNDVEDKNEVICLVQPKAREDDLRSPKIERESGADQLARLVDSVNYGAKYEVPNRNPHEPKPIKYEDVMKVKVWDSRSETTNSKVKEKPSTEKSPVPVNRSKPIIITPRSHTNPNAKVLTSYHRESAAPSLSKNPPRKPLRSEPYPETVEVRAAKIKMKPTVAPKPKPASSPEFLSKFKSLQPAPVLAKPEEKIPEALVRRNHLNRPKVGPKPIIGVPEAVSRRNNLNKPKDVPRPEQRIPEALERLQTLRKQGVRKTGSDREHSPAKEKTSYQNMGPIALPGMVRTSLSLPV</sequence>
<gene>
    <name evidence="2" type="ORF">BRENAR_LOCUS1201</name>
</gene>
<reference evidence="2 3" key="1">
    <citation type="submission" date="2018-12" db="EMBL/GenBank/DDBJ databases">
        <authorList>
            <person name="Tiukova I."/>
            <person name="Dainat J."/>
        </authorList>
    </citation>
    <scope>NUCLEOTIDE SEQUENCE [LARGE SCALE GENOMIC DNA]</scope>
</reference>
<feature type="region of interest" description="Disordered" evidence="1">
    <location>
        <begin position="1"/>
        <end position="29"/>
    </location>
</feature>
<name>A0A448YHT6_BRENA</name>
<dbReference type="AlphaFoldDB" id="A0A448YHT6"/>
<evidence type="ECO:0000313" key="2">
    <source>
        <dbReference type="EMBL" id="VEU20466.1"/>
    </source>
</evidence>
<proteinExistence type="predicted"/>
<organism evidence="2 3">
    <name type="scientific">Brettanomyces naardenensis</name>
    <name type="common">Yeast</name>
    <dbReference type="NCBI Taxonomy" id="13370"/>
    <lineage>
        <taxon>Eukaryota</taxon>
        <taxon>Fungi</taxon>
        <taxon>Dikarya</taxon>
        <taxon>Ascomycota</taxon>
        <taxon>Saccharomycotina</taxon>
        <taxon>Pichiomycetes</taxon>
        <taxon>Pichiales</taxon>
        <taxon>Pichiaceae</taxon>
        <taxon>Brettanomyces</taxon>
    </lineage>
</organism>
<feature type="compositionally biased region" description="Basic and acidic residues" evidence="1">
    <location>
        <begin position="121"/>
        <end position="135"/>
    </location>
</feature>
<feature type="compositionally biased region" description="Basic and acidic residues" evidence="1">
    <location>
        <begin position="273"/>
        <end position="289"/>
    </location>
</feature>
<dbReference type="OrthoDB" id="4069534at2759"/>
<feature type="non-terminal residue" evidence="2">
    <location>
        <position position="337"/>
    </location>
</feature>
<feature type="compositionally biased region" description="Basic and acidic residues" evidence="1">
    <location>
        <begin position="302"/>
        <end position="315"/>
    </location>
</feature>
<evidence type="ECO:0000256" key="1">
    <source>
        <dbReference type="SAM" id="MobiDB-lite"/>
    </source>
</evidence>
<feature type="region of interest" description="Disordered" evidence="1">
    <location>
        <begin position="242"/>
        <end position="337"/>
    </location>
</feature>
<keyword evidence="3" id="KW-1185">Reference proteome</keyword>
<feature type="compositionally biased region" description="Basic and acidic residues" evidence="1">
    <location>
        <begin position="1"/>
        <end position="21"/>
    </location>
</feature>
<accession>A0A448YHT6</accession>